<gene>
    <name evidence="1" type="ORF">PYW08_010991</name>
</gene>
<organism evidence="1 2">
    <name type="scientific">Mythimna loreyi</name>
    <dbReference type="NCBI Taxonomy" id="667449"/>
    <lineage>
        <taxon>Eukaryota</taxon>
        <taxon>Metazoa</taxon>
        <taxon>Ecdysozoa</taxon>
        <taxon>Arthropoda</taxon>
        <taxon>Hexapoda</taxon>
        <taxon>Insecta</taxon>
        <taxon>Pterygota</taxon>
        <taxon>Neoptera</taxon>
        <taxon>Endopterygota</taxon>
        <taxon>Lepidoptera</taxon>
        <taxon>Glossata</taxon>
        <taxon>Ditrysia</taxon>
        <taxon>Noctuoidea</taxon>
        <taxon>Noctuidae</taxon>
        <taxon>Noctuinae</taxon>
        <taxon>Hadenini</taxon>
        <taxon>Mythimna</taxon>
    </lineage>
</organism>
<evidence type="ECO:0000313" key="1">
    <source>
        <dbReference type="EMBL" id="KAJ8706365.1"/>
    </source>
</evidence>
<sequence>MTMFLRAIIISWCLFHSSAHPPWPKPPQCLTGYMTDVQKWVDETGRLIITNLEDEENSIDLSTSANPVQTLHQKMTLERKSNRLVKYLSLARCQLPRVPPIFQLRDSQLRTLASTLEYLTLYGNSFLGMSNAGEHYTLTFNATGSSIMSLSSSPQRQQVDLWSAGFSAVTFPNLKELDLRACSIQVLGPNLFRGMSRLTSLYIGENEIYFIDATAFYGLKRLVHLDFSRNKAFDENGNPKNLITGSYFAFQHLESLVSLDMSYTKLMQRNLGMIKSLGKSLKSLSICETGLNNLTEDIFMTTSLQILDVSRNNGILNVNKALRGLEQNLVILNAQEIGLQSFDIFRNFTKLMILQLGNNEINNIRDVTVKTLNKIKILDLNRNRISSWFEPIYSLMPELRFLSLNNNNINVITQEMIQDMMNIEYVDISDNFLVCNCHSKDFYKMAAKNEIIHKDHLIKPDGADYQLFHNGFRFYNALILNRSKITLEDCDSQCFEDIGDSGKFRFVDYEADNYVCMLIPESKTTYIADVNSCEKSARDVNYEQQLAGGKHKLLALLVIPCTLLPVAMIFIFRRHIRYFFITMRNSAMLSLINKNEVVDDNTIFNYDVFVSYCNEDRGWVLDHLLPHMEQECSISACLHERDFLVGLSILENIVSCMDRSRSIMLILSQQFLLSQWCQFEMHLAQHRLLETRREDLTLILLEEIPRRLRPNTLHYLMLTKTYIVWPKDEAERPIFWKRLKKTLIAQKAKPTENVSLA</sequence>
<evidence type="ECO:0000313" key="2">
    <source>
        <dbReference type="Proteomes" id="UP001231649"/>
    </source>
</evidence>
<proteinExistence type="predicted"/>
<comment type="caution">
    <text evidence="1">The sequence shown here is derived from an EMBL/GenBank/DDBJ whole genome shotgun (WGS) entry which is preliminary data.</text>
</comment>
<dbReference type="EMBL" id="CM056804">
    <property type="protein sequence ID" value="KAJ8706365.1"/>
    <property type="molecule type" value="Genomic_DNA"/>
</dbReference>
<keyword evidence="2" id="KW-1185">Reference proteome</keyword>
<dbReference type="Proteomes" id="UP001231649">
    <property type="component" value="Chromosome 28"/>
</dbReference>
<protein>
    <submittedName>
        <fullName evidence="1">Uncharacterized protein</fullName>
    </submittedName>
</protein>
<accession>A0ACC2Q2W2</accession>
<name>A0ACC2Q2W2_9NEOP</name>
<reference evidence="1" key="1">
    <citation type="submission" date="2023-03" db="EMBL/GenBank/DDBJ databases">
        <title>Chromosome-level genomes of two armyworms, Mythimna separata and Mythimna loreyi, provide insights into the biosynthesis and reception of sex pheromones.</title>
        <authorList>
            <person name="Zhao H."/>
        </authorList>
    </citation>
    <scope>NUCLEOTIDE SEQUENCE</scope>
    <source>
        <strain evidence="1">BeijingLab</strain>
    </source>
</reference>